<keyword evidence="4" id="KW-1003">Cell membrane</keyword>
<dbReference type="PANTHER" id="PTHR47755">
    <property type="entry name" value="CELL DIVISION PROTEIN FTSX"/>
    <property type="match status" value="1"/>
</dbReference>
<dbReference type="InterPro" id="IPR040690">
    <property type="entry name" value="FtsX_ECD"/>
</dbReference>
<dbReference type="GO" id="GO:0005886">
    <property type="term" value="C:plasma membrane"/>
    <property type="evidence" value="ECO:0007669"/>
    <property type="project" value="UniProtKB-SubCell"/>
</dbReference>
<dbReference type="AlphaFoldDB" id="A0A6J6DTD0"/>
<gene>
    <name evidence="13" type="ORF">UFOPK1722_00098</name>
</gene>
<evidence type="ECO:0000256" key="1">
    <source>
        <dbReference type="ARBA" id="ARBA00004651"/>
    </source>
</evidence>
<keyword evidence="7 10" id="KW-1133">Transmembrane helix</keyword>
<dbReference type="Pfam" id="PF02687">
    <property type="entry name" value="FtsX"/>
    <property type="match status" value="1"/>
</dbReference>
<evidence type="ECO:0000256" key="3">
    <source>
        <dbReference type="ARBA" id="ARBA00021907"/>
    </source>
</evidence>
<keyword evidence="9" id="KW-0131">Cell cycle</keyword>
<evidence type="ECO:0000256" key="4">
    <source>
        <dbReference type="ARBA" id="ARBA00022475"/>
    </source>
</evidence>
<evidence type="ECO:0000259" key="11">
    <source>
        <dbReference type="Pfam" id="PF02687"/>
    </source>
</evidence>
<feature type="domain" description="FtsX extracellular" evidence="12">
    <location>
        <begin position="58"/>
        <end position="155"/>
    </location>
</feature>
<evidence type="ECO:0000256" key="9">
    <source>
        <dbReference type="ARBA" id="ARBA00023306"/>
    </source>
</evidence>
<accession>A0A6J6DTD0</accession>
<dbReference type="PIRSF" id="PIRSF003097">
    <property type="entry name" value="FtsX"/>
    <property type="match status" value="1"/>
</dbReference>
<comment type="subcellular location">
    <subcellularLocation>
        <location evidence="1">Cell membrane</location>
        <topology evidence="1">Multi-pass membrane protein</topology>
    </subcellularLocation>
</comment>
<comment type="similarity">
    <text evidence="2">Belongs to the ABC-4 integral membrane protein family. FtsX subfamily.</text>
</comment>
<reference evidence="13" key="1">
    <citation type="submission" date="2020-05" db="EMBL/GenBank/DDBJ databases">
        <authorList>
            <person name="Chiriac C."/>
            <person name="Salcher M."/>
            <person name="Ghai R."/>
            <person name="Kavagutti S V."/>
        </authorList>
    </citation>
    <scope>NUCLEOTIDE SEQUENCE</scope>
</reference>
<organism evidence="13">
    <name type="scientific">freshwater metagenome</name>
    <dbReference type="NCBI Taxonomy" id="449393"/>
    <lineage>
        <taxon>unclassified sequences</taxon>
        <taxon>metagenomes</taxon>
        <taxon>ecological metagenomes</taxon>
    </lineage>
</organism>
<evidence type="ECO:0000256" key="6">
    <source>
        <dbReference type="ARBA" id="ARBA00022692"/>
    </source>
</evidence>
<dbReference type="GO" id="GO:0051301">
    <property type="term" value="P:cell division"/>
    <property type="evidence" value="ECO:0007669"/>
    <property type="project" value="UniProtKB-KW"/>
</dbReference>
<dbReference type="InterPro" id="IPR004513">
    <property type="entry name" value="FtsX"/>
</dbReference>
<feature type="transmembrane region" description="Helical" evidence="10">
    <location>
        <begin position="228"/>
        <end position="250"/>
    </location>
</feature>
<protein>
    <recommendedName>
        <fullName evidence="3">Cell division protein FtsX</fullName>
    </recommendedName>
</protein>
<feature type="transmembrane region" description="Helical" evidence="10">
    <location>
        <begin position="20"/>
        <end position="43"/>
    </location>
</feature>
<proteinExistence type="inferred from homology"/>
<keyword evidence="6 10" id="KW-0812">Transmembrane</keyword>
<feature type="transmembrane region" description="Helical" evidence="10">
    <location>
        <begin position="171"/>
        <end position="195"/>
    </location>
</feature>
<keyword evidence="5" id="KW-0132">Cell division</keyword>
<evidence type="ECO:0000256" key="2">
    <source>
        <dbReference type="ARBA" id="ARBA00007379"/>
    </source>
</evidence>
<keyword evidence="8 10" id="KW-0472">Membrane</keyword>
<feature type="domain" description="ABC3 transporter permease C-terminal" evidence="11">
    <location>
        <begin position="178"/>
        <end position="288"/>
    </location>
</feature>
<evidence type="ECO:0000313" key="13">
    <source>
        <dbReference type="EMBL" id="CAB4566249.1"/>
    </source>
</evidence>
<dbReference type="PANTHER" id="PTHR47755:SF1">
    <property type="entry name" value="CELL DIVISION PROTEIN FTSX"/>
    <property type="match status" value="1"/>
</dbReference>
<dbReference type="Gene3D" id="3.30.70.3040">
    <property type="match status" value="1"/>
</dbReference>
<dbReference type="Pfam" id="PF18075">
    <property type="entry name" value="FtsX_ECD"/>
    <property type="match status" value="1"/>
</dbReference>
<evidence type="ECO:0000256" key="10">
    <source>
        <dbReference type="SAM" id="Phobius"/>
    </source>
</evidence>
<feature type="transmembrane region" description="Helical" evidence="10">
    <location>
        <begin position="270"/>
        <end position="294"/>
    </location>
</feature>
<dbReference type="EMBL" id="CAEZTS010000005">
    <property type="protein sequence ID" value="CAB4566249.1"/>
    <property type="molecule type" value="Genomic_DNA"/>
</dbReference>
<name>A0A6J6DTD0_9ZZZZ</name>
<dbReference type="InterPro" id="IPR003838">
    <property type="entry name" value="ABC3_permease_C"/>
</dbReference>
<evidence type="ECO:0000256" key="7">
    <source>
        <dbReference type="ARBA" id="ARBA00022989"/>
    </source>
</evidence>
<evidence type="ECO:0000256" key="5">
    <source>
        <dbReference type="ARBA" id="ARBA00022618"/>
    </source>
</evidence>
<evidence type="ECO:0000259" key="12">
    <source>
        <dbReference type="Pfam" id="PF18075"/>
    </source>
</evidence>
<sequence length="300" mass="32877">MLARVSYAFRETWASFKRNVTLTAAAVITSAVSLLLVGSTFLIQRAFDNLLTRWKGDVELIVYVRSDASPEQITFIQEAIESQPTIIDVAKLRYLDQAESYAEAQKLFAGDPGTLRLLTPENIPSQFKVVPTTDDSNLIRELGESFRGIEGVREVAYAQDVFDVVSRVSQFIRVATTVMSIVLLVVAIGLIWNTIRTAMFARRREIEVMKLVGATNWFIRIPFMLEGLLQGLIGGVLSCAGLWGLNSAWSNAVTEFNDTELAALVVSDGYVSWVMVMLLVIGAAAGAIGSGIAASRFLDV</sequence>
<evidence type="ECO:0000256" key="8">
    <source>
        <dbReference type="ARBA" id="ARBA00023136"/>
    </source>
</evidence>